<feature type="domain" description="Histidine kinase/HSP90-like ATPase" evidence="2">
    <location>
        <begin position="20"/>
        <end position="139"/>
    </location>
</feature>
<keyword evidence="3" id="KW-0067">ATP-binding</keyword>
<dbReference type="EMBL" id="JBICZW010000013">
    <property type="protein sequence ID" value="MFG3191489.1"/>
    <property type="molecule type" value="Genomic_DNA"/>
</dbReference>
<reference evidence="3 4" key="1">
    <citation type="submission" date="2024-10" db="EMBL/GenBank/DDBJ databases">
        <title>The Natural Products Discovery Center: Release of the First 8490 Sequenced Strains for Exploring Actinobacteria Biosynthetic Diversity.</title>
        <authorList>
            <person name="Kalkreuter E."/>
            <person name="Kautsar S.A."/>
            <person name="Yang D."/>
            <person name="Bader C.D."/>
            <person name="Teijaro C.N."/>
            <person name="Fluegel L."/>
            <person name="Davis C.M."/>
            <person name="Simpson J.R."/>
            <person name="Lauterbach L."/>
            <person name="Steele A.D."/>
            <person name="Gui C."/>
            <person name="Meng S."/>
            <person name="Li G."/>
            <person name="Viehrig K."/>
            <person name="Ye F."/>
            <person name="Su P."/>
            <person name="Kiefer A.F."/>
            <person name="Nichols A."/>
            <person name="Cepeda A.J."/>
            <person name="Yan W."/>
            <person name="Fan B."/>
            <person name="Jiang Y."/>
            <person name="Adhikari A."/>
            <person name="Zheng C.-J."/>
            <person name="Schuster L."/>
            <person name="Cowan T.M."/>
            <person name="Smanski M.J."/>
            <person name="Chevrette M.G."/>
            <person name="De Carvalho L.P.S."/>
            <person name="Shen B."/>
        </authorList>
    </citation>
    <scope>NUCLEOTIDE SEQUENCE [LARGE SCALE GENOMIC DNA]</scope>
    <source>
        <strain evidence="3 4">NPDC048229</strain>
    </source>
</reference>
<dbReference type="InterPro" id="IPR036890">
    <property type="entry name" value="HATPase_C_sf"/>
</dbReference>
<dbReference type="PANTHER" id="PTHR35526:SF3">
    <property type="entry name" value="ANTI-SIGMA-F FACTOR RSBW"/>
    <property type="match status" value="1"/>
</dbReference>
<keyword evidence="3" id="KW-0547">Nucleotide-binding</keyword>
<name>A0ABW7BVE4_9ACTN</name>
<dbReference type="Gene3D" id="3.30.565.10">
    <property type="entry name" value="Histidine kinase-like ATPase, C-terminal domain"/>
    <property type="match status" value="1"/>
</dbReference>
<keyword evidence="1" id="KW-0418">Kinase</keyword>
<dbReference type="Proteomes" id="UP001604282">
    <property type="component" value="Unassembled WGS sequence"/>
</dbReference>
<dbReference type="GO" id="GO:0005524">
    <property type="term" value="F:ATP binding"/>
    <property type="evidence" value="ECO:0007669"/>
    <property type="project" value="UniProtKB-KW"/>
</dbReference>
<organism evidence="3 4">
    <name type="scientific">Streptomyces omiyaensis</name>
    <dbReference type="NCBI Taxonomy" id="68247"/>
    <lineage>
        <taxon>Bacteria</taxon>
        <taxon>Bacillati</taxon>
        <taxon>Actinomycetota</taxon>
        <taxon>Actinomycetes</taxon>
        <taxon>Kitasatosporales</taxon>
        <taxon>Streptomycetaceae</taxon>
        <taxon>Streptomyces</taxon>
    </lineage>
</organism>
<evidence type="ECO:0000256" key="1">
    <source>
        <dbReference type="ARBA" id="ARBA00022527"/>
    </source>
</evidence>
<proteinExistence type="predicted"/>
<protein>
    <submittedName>
        <fullName evidence="3">ATP-binding protein</fullName>
    </submittedName>
</protein>
<sequence>MTIPATRRRPVTVRMFAQRFSSTPRGARLARRLALHQLHQWGVPYGSALSESAATVVAELAANAVTHGRVPGRDCELALLYSPGLLLRIDVSDTRGERRPASGAPGPLDEGGRGLLLVGALASRWEVLDRVPVGKTVRAELDLRG</sequence>
<dbReference type="RefSeq" id="WP_189852782.1">
    <property type="nucleotide sequence ID" value="NZ_BMVV01000029.1"/>
</dbReference>
<keyword evidence="1" id="KW-0808">Transferase</keyword>
<dbReference type="InterPro" id="IPR003594">
    <property type="entry name" value="HATPase_dom"/>
</dbReference>
<dbReference type="Pfam" id="PF13581">
    <property type="entry name" value="HATPase_c_2"/>
    <property type="match status" value="1"/>
</dbReference>
<evidence type="ECO:0000313" key="3">
    <source>
        <dbReference type="EMBL" id="MFG3191489.1"/>
    </source>
</evidence>
<keyword evidence="4" id="KW-1185">Reference proteome</keyword>
<comment type="caution">
    <text evidence="3">The sequence shown here is derived from an EMBL/GenBank/DDBJ whole genome shotgun (WGS) entry which is preliminary data.</text>
</comment>
<dbReference type="InterPro" id="IPR050267">
    <property type="entry name" value="Anti-sigma-factor_SerPK"/>
</dbReference>
<evidence type="ECO:0000313" key="4">
    <source>
        <dbReference type="Proteomes" id="UP001604282"/>
    </source>
</evidence>
<keyword evidence="1" id="KW-0723">Serine/threonine-protein kinase</keyword>
<dbReference type="CDD" id="cd16936">
    <property type="entry name" value="HATPase_RsbW-like"/>
    <property type="match status" value="1"/>
</dbReference>
<accession>A0ABW7BVE4</accession>
<dbReference type="PANTHER" id="PTHR35526">
    <property type="entry name" value="ANTI-SIGMA-F FACTOR RSBW-RELATED"/>
    <property type="match status" value="1"/>
</dbReference>
<gene>
    <name evidence="3" type="ORF">ACGFYS_21420</name>
</gene>
<evidence type="ECO:0000259" key="2">
    <source>
        <dbReference type="Pfam" id="PF13581"/>
    </source>
</evidence>